<protein>
    <submittedName>
        <fullName evidence="1">Uncharacterized protein</fullName>
    </submittedName>
</protein>
<keyword evidence="2" id="KW-1185">Reference proteome</keyword>
<dbReference type="AlphaFoldDB" id="A0A660E1V5"/>
<dbReference type="Proteomes" id="UP000289996">
    <property type="component" value="Unassembled WGS sequence"/>
</dbReference>
<evidence type="ECO:0000313" key="2">
    <source>
        <dbReference type="Proteomes" id="UP000289996"/>
    </source>
</evidence>
<organism evidence="1 2">
    <name type="scientific">Lactiplantibacillus mudanjiangensis</name>
    <dbReference type="NCBI Taxonomy" id="1296538"/>
    <lineage>
        <taxon>Bacteria</taxon>
        <taxon>Bacillati</taxon>
        <taxon>Bacillota</taxon>
        <taxon>Bacilli</taxon>
        <taxon>Lactobacillales</taxon>
        <taxon>Lactobacillaceae</taxon>
        <taxon>Lactiplantibacillus</taxon>
    </lineage>
</organism>
<dbReference type="OrthoDB" id="2297695at2"/>
<dbReference type="RefSeq" id="WP_130843528.1">
    <property type="nucleotide sequence ID" value="NZ_BJDY01000002.1"/>
</dbReference>
<proteinExistence type="predicted"/>
<reference evidence="1 2" key="1">
    <citation type="submission" date="2018-11" db="EMBL/GenBank/DDBJ databases">
        <authorList>
            <person name="Wuyts S."/>
        </authorList>
    </citation>
    <scope>NUCLEOTIDE SEQUENCE [LARGE SCALE GENOMIC DNA]</scope>
    <source>
        <strain evidence="1">Lactobacillus mudanjiangensis AMBF249</strain>
    </source>
</reference>
<sequence>MSNKRNFDLESFYPDGESLGAAVDKIRLDASNGLTVRYATRNAGEIKFLFTNMRTGKVIEMAYEQVKDGWEFRPDESTPIKPM</sequence>
<evidence type="ECO:0000313" key="1">
    <source>
        <dbReference type="EMBL" id="VDG28112.1"/>
    </source>
</evidence>
<name>A0A660E1V5_9LACO</name>
<dbReference type="EMBL" id="UYIG01000090">
    <property type="protein sequence ID" value="VDG28112.1"/>
    <property type="molecule type" value="Genomic_DNA"/>
</dbReference>
<accession>A0A660E1V5</accession>
<gene>
    <name evidence="1" type="ORF">MUDAN_MDHGFNIF_02843</name>
</gene>